<evidence type="ECO:0000256" key="3">
    <source>
        <dbReference type="ARBA" id="ARBA00012893"/>
    </source>
</evidence>
<dbReference type="InterPro" id="IPR029033">
    <property type="entry name" value="His_PPase_superfam"/>
</dbReference>
<evidence type="ECO:0000256" key="2">
    <source>
        <dbReference type="ARBA" id="ARBA00005609"/>
    </source>
</evidence>
<comment type="catalytic activity">
    <reaction evidence="9">
        <text>5-diphospho-1D-myo-inositol 1,2,3,4,6-pentakisphosphate + ATP + H(+) = 1,5-bis(diphospho)-1D-myo-inositol 2,3,4,6-tetrakisphosphate + ADP</text>
        <dbReference type="Rhea" id="RHEA:10276"/>
        <dbReference type="ChEBI" id="CHEBI:15378"/>
        <dbReference type="ChEBI" id="CHEBI:30616"/>
        <dbReference type="ChEBI" id="CHEBI:58628"/>
        <dbReference type="ChEBI" id="CHEBI:77983"/>
        <dbReference type="ChEBI" id="CHEBI:456216"/>
        <dbReference type="EC" id="2.7.4.24"/>
    </reaction>
    <physiologicalReaction direction="left-to-right" evidence="9">
        <dbReference type="Rhea" id="RHEA:10277"/>
    </physiologicalReaction>
</comment>
<keyword evidence="12" id="KW-1185">Reference proteome</keyword>
<keyword evidence="4" id="KW-0963">Cytoplasm</keyword>
<evidence type="ECO:0000256" key="7">
    <source>
        <dbReference type="ARBA" id="ARBA00022777"/>
    </source>
</evidence>
<name>A0A9E7JXD8_9LILI</name>
<dbReference type="SUPFAM" id="SSF53254">
    <property type="entry name" value="Phosphoglycerate mutase-like"/>
    <property type="match status" value="1"/>
</dbReference>
<keyword evidence="7" id="KW-0418">Kinase</keyword>
<reference evidence="11" key="1">
    <citation type="submission" date="2022-05" db="EMBL/GenBank/DDBJ databases">
        <title>The Musa troglodytarum L. genome provides insights into the mechanism of non-climacteric behaviour and enrichment of carotenoids.</title>
        <authorList>
            <person name="Wang J."/>
        </authorList>
    </citation>
    <scope>NUCLEOTIDE SEQUENCE</scope>
    <source>
        <tissue evidence="11">Leaf</tissue>
    </source>
</reference>
<protein>
    <recommendedName>
        <fullName evidence="3">diphosphoinositol-pentakisphosphate 1-kinase</fullName>
        <ecNumber evidence="3">2.7.4.24</ecNumber>
    </recommendedName>
</protein>
<evidence type="ECO:0000256" key="5">
    <source>
        <dbReference type="ARBA" id="ARBA00022679"/>
    </source>
</evidence>
<dbReference type="GO" id="GO:0005737">
    <property type="term" value="C:cytoplasm"/>
    <property type="evidence" value="ECO:0007669"/>
    <property type="project" value="UniProtKB-SubCell"/>
</dbReference>
<evidence type="ECO:0000256" key="6">
    <source>
        <dbReference type="ARBA" id="ARBA00022741"/>
    </source>
</evidence>
<keyword evidence="8" id="KW-0067">ATP-binding</keyword>
<dbReference type="EC" id="2.7.4.24" evidence="3"/>
<comment type="subcellular location">
    <subcellularLocation>
        <location evidence="1">Cytoplasm</location>
    </subcellularLocation>
</comment>
<dbReference type="InterPro" id="IPR000560">
    <property type="entry name" value="His_Pase_clade-2"/>
</dbReference>
<gene>
    <name evidence="11" type="ORF">MUK42_29748</name>
</gene>
<comment type="catalytic activity">
    <reaction evidence="10">
        <text>1D-myo-inositol hexakisphosphate + ATP = 1-diphospho-1D-myo-inositol 2,3,4,5,6-pentakisphosphate + ADP</text>
        <dbReference type="Rhea" id="RHEA:37459"/>
        <dbReference type="ChEBI" id="CHEBI:30616"/>
        <dbReference type="ChEBI" id="CHEBI:58130"/>
        <dbReference type="ChEBI" id="CHEBI:74946"/>
        <dbReference type="ChEBI" id="CHEBI:456216"/>
        <dbReference type="EC" id="2.7.4.24"/>
    </reaction>
    <physiologicalReaction direction="left-to-right" evidence="10">
        <dbReference type="Rhea" id="RHEA:37460"/>
    </physiologicalReaction>
</comment>
<evidence type="ECO:0000256" key="10">
    <source>
        <dbReference type="ARBA" id="ARBA00034629"/>
    </source>
</evidence>
<dbReference type="OrthoDB" id="18042at2759"/>
<evidence type="ECO:0000313" key="11">
    <source>
        <dbReference type="EMBL" id="URD95821.1"/>
    </source>
</evidence>
<evidence type="ECO:0000256" key="8">
    <source>
        <dbReference type="ARBA" id="ARBA00022840"/>
    </source>
</evidence>
<dbReference type="GO" id="GO:0000828">
    <property type="term" value="F:inositol hexakisphosphate kinase activity"/>
    <property type="evidence" value="ECO:0007669"/>
    <property type="project" value="UniProtKB-ARBA"/>
</dbReference>
<evidence type="ECO:0000256" key="9">
    <source>
        <dbReference type="ARBA" id="ARBA00033696"/>
    </source>
</evidence>
<keyword evidence="5" id="KW-0808">Transferase</keyword>
<dbReference type="Proteomes" id="UP001055439">
    <property type="component" value="Chromosome 4"/>
</dbReference>
<sequence length="249" mass="27893">MDRYDVRYTVLVKALAYFACTSTYRHDLKIYSSDEGRVQMSAAAFAKGLLDLEGQLTPILVSLVSKDSSMLDGLEDASVEMDEAKARLHEIITSEGKGVDKNDCSEFPWMFDGAGLPDNASQLLRPLVNLTKKITTQVKLLAEDEDEKLVTSSYTVLPHYDQAKALGKTTIDVTRIAAGFPCGSESFLLMFARWKKLERDLYNERKNRYDVTQIPDVYDSCKLKPFEKAAGAPHDELIMNICGLNDLMQ</sequence>
<dbReference type="Gene3D" id="3.40.50.1240">
    <property type="entry name" value="Phosphoglycerate mutase-like"/>
    <property type="match status" value="1"/>
</dbReference>
<accession>A0A9E7JXD8</accession>
<dbReference type="GO" id="GO:0006020">
    <property type="term" value="P:inositol metabolic process"/>
    <property type="evidence" value="ECO:0007669"/>
    <property type="project" value="TreeGrafter"/>
</dbReference>
<evidence type="ECO:0000313" key="12">
    <source>
        <dbReference type="Proteomes" id="UP001055439"/>
    </source>
</evidence>
<dbReference type="InterPro" id="IPR037446">
    <property type="entry name" value="His_Pase_VIP1"/>
</dbReference>
<organism evidence="11 12">
    <name type="scientific">Musa troglodytarum</name>
    <name type="common">fe'i banana</name>
    <dbReference type="NCBI Taxonomy" id="320322"/>
    <lineage>
        <taxon>Eukaryota</taxon>
        <taxon>Viridiplantae</taxon>
        <taxon>Streptophyta</taxon>
        <taxon>Embryophyta</taxon>
        <taxon>Tracheophyta</taxon>
        <taxon>Spermatophyta</taxon>
        <taxon>Magnoliopsida</taxon>
        <taxon>Liliopsida</taxon>
        <taxon>Zingiberales</taxon>
        <taxon>Musaceae</taxon>
        <taxon>Musa</taxon>
    </lineage>
</organism>
<comment type="similarity">
    <text evidence="2">Belongs to the histidine acid phosphatase family. VIP1 subfamily.</text>
</comment>
<dbReference type="Pfam" id="PF00328">
    <property type="entry name" value="His_Phos_2"/>
    <property type="match status" value="1"/>
</dbReference>
<dbReference type="GO" id="GO:0033857">
    <property type="term" value="F:5-diphosphoinositol pentakisphosphate 1-kinase activity"/>
    <property type="evidence" value="ECO:0007669"/>
    <property type="project" value="TreeGrafter"/>
</dbReference>
<dbReference type="GO" id="GO:0032958">
    <property type="term" value="P:inositol phosphate biosynthetic process"/>
    <property type="evidence" value="ECO:0007669"/>
    <property type="project" value="TreeGrafter"/>
</dbReference>
<dbReference type="PANTHER" id="PTHR12750">
    <property type="entry name" value="DIPHOSPHOINOSITOL PENTAKISPHOSPHATE KINASE"/>
    <property type="match status" value="1"/>
</dbReference>
<evidence type="ECO:0000256" key="1">
    <source>
        <dbReference type="ARBA" id="ARBA00004496"/>
    </source>
</evidence>
<keyword evidence="6" id="KW-0547">Nucleotide-binding</keyword>
<dbReference type="AlphaFoldDB" id="A0A9E7JXD8"/>
<proteinExistence type="inferred from homology"/>
<dbReference type="EMBL" id="CP097506">
    <property type="protein sequence ID" value="URD95821.1"/>
    <property type="molecule type" value="Genomic_DNA"/>
</dbReference>
<dbReference type="GO" id="GO:0005524">
    <property type="term" value="F:ATP binding"/>
    <property type="evidence" value="ECO:0007669"/>
    <property type="project" value="UniProtKB-KW"/>
</dbReference>
<dbReference type="PANTHER" id="PTHR12750:SF9">
    <property type="entry name" value="INOSITOL HEXAKISPHOSPHATE AND DIPHOSPHOINOSITOL-PENTAKISPHOSPHATE KINASE"/>
    <property type="match status" value="1"/>
</dbReference>
<evidence type="ECO:0000256" key="4">
    <source>
        <dbReference type="ARBA" id="ARBA00022490"/>
    </source>
</evidence>